<proteinExistence type="predicted"/>
<feature type="region of interest" description="Disordered" evidence="1">
    <location>
        <begin position="1"/>
        <end position="31"/>
    </location>
</feature>
<dbReference type="EMBL" id="JARKIB010000190">
    <property type="protein sequence ID" value="KAJ7725993.1"/>
    <property type="molecule type" value="Genomic_DNA"/>
</dbReference>
<keyword evidence="3" id="KW-1185">Reference proteome</keyword>
<name>A0AAD7HQK6_9AGAR</name>
<feature type="compositionally biased region" description="Polar residues" evidence="1">
    <location>
        <begin position="56"/>
        <end position="72"/>
    </location>
</feature>
<reference evidence="2" key="1">
    <citation type="submission" date="2023-03" db="EMBL/GenBank/DDBJ databases">
        <title>Massive genome expansion in bonnet fungi (Mycena s.s.) driven by repeated elements and novel gene families across ecological guilds.</title>
        <authorList>
            <consortium name="Lawrence Berkeley National Laboratory"/>
            <person name="Harder C.B."/>
            <person name="Miyauchi S."/>
            <person name="Viragh M."/>
            <person name="Kuo A."/>
            <person name="Thoen E."/>
            <person name="Andreopoulos B."/>
            <person name="Lu D."/>
            <person name="Skrede I."/>
            <person name="Drula E."/>
            <person name="Henrissat B."/>
            <person name="Morin E."/>
            <person name="Kohler A."/>
            <person name="Barry K."/>
            <person name="LaButti K."/>
            <person name="Morin E."/>
            <person name="Salamov A."/>
            <person name="Lipzen A."/>
            <person name="Mereny Z."/>
            <person name="Hegedus B."/>
            <person name="Baldrian P."/>
            <person name="Stursova M."/>
            <person name="Weitz H."/>
            <person name="Taylor A."/>
            <person name="Grigoriev I.V."/>
            <person name="Nagy L.G."/>
            <person name="Martin F."/>
            <person name="Kauserud H."/>
        </authorList>
    </citation>
    <scope>NUCLEOTIDE SEQUENCE</scope>
    <source>
        <strain evidence="2">CBHHK182m</strain>
    </source>
</reference>
<feature type="region of interest" description="Disordered" evidence="1">
    <location>
        <begin position="47"/>
        <end position="127"/>
    </location>
</feature>
<comment type="caution">
    <text evidence="2">The sequence shown here is derived from an EMBL/GenBank/DDBJ whole genome shotgun (WGS) entry which is preliminary data.</text>
</comment>
<feature type="compositionally biased region" description="Basic and acidic residues" evidence="1">
    <location>
        <begin position="10"/>
        <end position="22"/>
    </location>
</feature>
<evidence type="ECO:0000313" key="3">
    <source>
        <dbReference type="Proteomes" id="UP001215598"/>
    </source>
</evidence>
<feature type="region of interest" description="Disordered" evidence="1">
    <location>
        <begin position="178"/>
        <end position="210"/>
    </location>
</feature>
<dbReference type="AlphaFoldDB" id="A0AAD7HQK6"/>
<dbReference type="Proteomes" id="UP001215598">
    <property type="component" value="Unassembled WGS sequence"/>
</dbReference>
<accession>A0AAD7HQK6</accession>
<feature type="compositionally biased region" description="Basic and acidic residues" evidence="1">
    <location>
        <begin position="74"/>
        <end position="86"/>
    </location>
</feature>
<sequence>MEEGRRSKKRQGEGRDSAEAHRVTATQGKSAGRTSIVSYLRAMLSSGRQPKKGWQKNMSTFFGGKTANNSANEKGCRGSKTERQENLGKNGTPPHRKALTLNPPHNALGKDASPPLSRVQASVPPGCSNLEASIVQTEVSGKGRRMGQIWPRSNPIVAARAQDLERRHMRVGAEVAVLDAPRERRRRRGVSDVSGGRRESGGRRGRKGKD</sequence>
<evidence type="ECO:0000313" key="2">
    <source>
        <dbReference type="EMBL" id="KAJ7725993.1"/>
    </source>
</evidence>
<protein>
    <submittedName>
        <fullName evidence="2">Uncharacterized protein</fullName>
    </submittedName>
</protein>
<evidence type="ECO:0000256" key="1">
    <source>
        <dbReference type="SAM" id="MobiDB-lite"/>
    </source>
</evidence>
<organism evidence="2 3">
    <name type="scientific">Mycena metata</name>
    <dbReference type="NCBI Taxonomy" id="1033252"/>
    <lineage>
        <taxon>Eukaryota</taxon>
        <taxon>Fungi</taxon>
        <taxon>Dikarya</taxon>
        <taxon>Basidiomycota</taxon>
        <taxon>Agaricomycotina</taxon>
        <taxon>Agaricomycetes</taxon>
        <taxon>Agaricomycetidae</taxon>
        <taxon>Agaricales</taxon>
        <taxon>Marasmiineae</taxon>
        <taxon>Mycenaceae</taxon>
        <taxon>Mycena</taxon>
    </lineage>
</organism>
<gene>
    <name evidence="2" type="ORF">B0H16DRAFT_1781545</name>
</gene>